<dbReference type="SUPFAM" id="SSF47336">
    <property type="entry name" value="ACP-like"/>
    <property type="match status" value="2"/>
</dbReference>
<dbReference type="Pfam" id="PF00668">
    <property type="entry name" value="Condensation"/>
    <property type="match status" value="1"/>
</dbReference>
<evidence type="ECO:0000256" key="2">
    <source>
        <dbReference type="ARBA" id="ARBA00022450"/>
    </source>
</evidence>
<dbReference type="PROSITE" id="PS00455">
    <property type="entry name" value="AMP_BINDING"/>
    <property type="match status" value="1"/>
</dbReference>
<dbReference type="Pfam" id="PF00296">
    <property type="entry name" value="Bac_luciferase"/>
    <property type="match status" value="1"/>
</dbReference>
<dbReference type="CDD" id="cd05930">
    <property type="entry name" value="A_NRPS"/>
    <property type="match status" value="1"/>
</dbReference>
<dbReference type="NCBIfam" id="TIGR04020">
    <property type="entry name" value="seco_metab_LLM"/>
    <property type="match status" value="1"/>
</dbReference>
<dbReference type="InterPro" id="IPR010071">
    <property type="entry name" value="AA_adenyl_dom"/>
</dbReference>
<dbReference type="InterPro" id="IPR011251">
    <property type="entry name" value="Luciferase-like_dom"/>
</dbReference>
<reference evidence="9 10" key="1">
    <citation type="submission" date="2022-10" db="EMBL/GenBank/DDBJ databases">
        <title>The complete genomes of actinobacterial strains from the NBC collection.</title>
        <authorList>
            <person name="Joergensen T.S."/>
            <person name="Alvarez Arevalo M."/>
            <person name="Sterndorff E.B."/>
            <person name="Faurdal D."/>
            <person name="Vuksanovic O."/>
            <person name="Mourched A.-S."/>
            <person name="Charusanti P."/>
            <person name="Shaw S."/>
            <person name="Blin K."/>
            <person name="Weber T."/>
        </authorList>
    </citation>
    <scope>NUCLEOTIDE SEQUENCE [LARGE SCALE GENOMIC DNA]</scope>
    <source>
        <strain evidence="9 10">NBC_00017</strain>
    </source>
</reference>
<evidence type="ECO:0000313" key="9">
    <source>
        <dbReference type="EMBL" id="WTW31982.1"/>
    </source>
</evidence>
<dbReference type="Pfam" id="PF13193">
    <property type="entry name" value="AMP-binding_C"/>
    <property type="match status" value="1"/>
</dbReference>
<keyword evidence="3" id="KW-0597">Phosphoprotein</keyword>
<feature type="domain" description="Ketosynthase family 3 (KS3)" evidence="8">
    <location>
        <begin position="1092"/>
        <end position="1522"/>
    </location>
</feature>
<dbReference type="Pfam" id="PF00550">
    <property type="entry name" value="PP-binding"/>
    <property type="match status" value="2"/>
</dbReference>
<dbReference type="CDD" id="cd19531">
    <property type="entry name" value="LCL_NRPS-like"/>
    <property type="match status" value="1"/>
</dbReference>
<dbReference type="InterPro" id="IPR042099">
    <property type="entry name" value="ANL_N_sf"/>
</dbReference>
<feature type="domain" description="Carrier" evidence="7">
    <location>
        <begin position="994"/>
        <end position="1068"/>
    </location>
</feature>
<dbReference type="InterPro" id="IPR000873">
    <property type="entry name" value="AMP-dep_synth/lig_dom"/>
</dbReference>
<evidence type="ECO:0000256" key="1">
    <source>
        <dbReference type="ARBA" id="ARBA00001957"/>
    </source>
</evidence>
<dbReference type="InterPro" id="IPR001227">
    <property type="entry name" value="Ac_transferase_dom_sf"/>
</dbReference>
<dbReference type="EMBL" id="CP108341">
    <property type="protein sequence ID" value="WTW31982.1"/>
    <property type="molecule type" value="Genomic_DNA"/>
</dbReference>
<keyword evidence="4" id="KW-0808">Transferase</keyword>
<dbReference type="Gene3D" id="1.10.1200.10">
    <property type="entry name" value="ACP-like"/>
    <property type="match status" value="2"/>
</dbReference>
<dbReference type="NCBIfam" id="TIGR01733">
    <property type="entry name" value="AA-adenyl-dom"/>
    <property type="match status" value="1"/>
</dbReference>
<gene>
    <name evidence="9" type="ORF">OHU35_40495</name>
</gene>
<dbReference type="PANTHER" id="PTHR43775:SF37">
    <property type="entry name" value="SI:DKEY-61P9.11"/>
    <property type="match status" value="1"/>
</dbReference>
<dbReference type="InterPro" id="IPR016035">
    <property type="entry name" value="Acyl_Trfase/lysoPLipase"/>
</dbReference>
<dbReference type="Gene3D" id="3.40.47.10">
    <property type="match status" value="1"/>
</dbReference>
<dbReference type="InterPro" id="IPR016039">
    <property type="entry name" value="Thiolase-like"/>
</dbReference>
<dbReference type="Proteomes" id="UP001621512">
    <property type="component" value="Chromosome"/>
</dbReference>
<dbReference type="InterPro" id="IPR016036">
    <property type="entry name" value="Malonyl_transacylase_ACP-bd"/>
</dbReference>
<name>A0ABZ1MY15_STREF</name>
<dbReference type="InterPro" id="IPR036736">
    <property type="entry name" value="ACP-like_sf"/>
</dbReference>
<dbReference type="PROSITE" id="PS50075">
    <property type="entry name" value="CARRIER"/>
    <property type="match status" value="2"/>
</dbReference>
<dbReference type="Gene3D" id="3.30.300.30">
    <property type="match status" value="1"/>
</dbReference>
<dbReference type="Pfam" id="PF00501">
    <property type="entry name" value="AMP-binding"/>
    <property type="match status" value="1"/>
</dbReference>
<dbReference type="SUPFAM" id="SSF52151">
    <property type="entry name" value="FabD/lysophospholipase-like"/>
    <property type="match status" value="1"/>
</dbReference>
<dbReference type="SUPFAM" id="SSF52777">
    <property type="entry name" value="CoA-dependent acyltransferases"/>
    <property type="match status" value="2"/>
</dbReference>
<dbReference type="Gene3D" id="3.40.50.12780">
    <property type="entry name" value="N-terminal domain of ligase-like"/>
    <property type="match status" value="1"/>
</dbReference>
<evidence type="ECO:0000256" key="6">
    <source>
        <dbReference type="ARBA" id="ARBA00029443"/>
    </source>
</evidence>
<dbReference type="Gene3D" id="3.30.70.3290">
    <property type="match status" value="1"/>
</dbReference>
<dbReference type="SUPFAM" id="SSF53901">
    <property type="entry name" value="Thiolase-like"/>
    <property type="match status" value="1"/>
</dbReference>
<accession>A0ABZ1MY15</accession>
<feature type="domain" description="Carrier" evidence="7">
    <location>
        <begin position="2020"/>
        <end position="2095"/>
    </location>
</feature>
<dbReference type="InterPro" id="IPR025110">
    <property type="entry name" value="AMP-bd_C"/>
</dbReference>
<dbReference type="Gene3D" id="3.30.559.30">
    <property type="entry name" value="Nonribosomal peptide synthetase, condensation domain"/>
    <property type="match status" value="1"/>
</dbReference>
<comment type="cofactor">
    <cofactor evidence="1">
        <name>pantetheine 4'-phosphate</name>
        <dbReference type="ChEBI" id="CHEBI:47942"/>
    </cofactor>
</comment>
<evidence type="ECO:0000313" key="10">
    <source>
        <dbReference type="Proteomes" id="UP001621512"/>
    </source>
</evidence>
<dbReference type="Pfam" id="PF00109">
    <property type="entry name" value="ketoacyl-synt"/>
    <property type="match status" value="1"/>
</dbReference>
<dbReference type="Gene3D" id="3.40.366.10">
    <property type="entry name" value="Malonyl-Coenzyme A Acyl Carrier Protein, domain 2"/>
    <property type="match status" value="1"/>
</dbReference>
<dbReference type="InterPro" id="IPR045851">
    <property type="entry name" value="AMP-bd_C_sf"/>
</dbReference>
<dbReference type="PANTHER" id="PTHR43775">
    <property type="entry name" value="FATTY ACID SYNTHASE"/>
    <property type="match status" value="1"/>
</dbReference>
<dbReference type="InterPro" id="IPR020841">
    <property type="entry name" value="PKS_Beta-ketoAc_synthase_dom"/>
</dbReference>
<evidence type="ECO:0000256" key="5">
    <source>
        <dbReference type="ARBA" id="ARBA00023194"/>
    </source>
</evidence>
<dbReference type="InterPro" id="IPR014031">
    <property type="entry name" value="Ketoacyl_synth_C"/>
</dbReference>
<dbReference type="InterPro" id="IPR014043">
    <property type="entry name" value="Acyl_transferase_dom"/>
</dbReference>
<dbReference type="Pfam" id="PF00698">
    <property type="entry name" value="Acyl_transf_1"/>
    <property type="match status" value="1"/>
</dbReference>
<evidence type="ECO:0000256" key="3">
    <source>
        <dbReference type="ARBA" id="ARBA00022553"/>
    </source>
</evidence>
<dbReference type="InterPro" id="IPR024011">
    <property type="entry name" value="Biosynth_lucif-like_mOase_dom"/>
</dbReference>
<protein>
    <submittedName>
        <fullName evidence="9">Non-ribosomal peptide synthetase</fullName>
    </submittedName>
</protein>
<dbReference type="SUPFAM" id="SSF51679">
    <property type="entry name" value="Bacterial luciferase-like"/>
    <property type="match status" value="1"/>
</dbReference>
<keyword evidence="2" id="KW-0596">Phosphopantetheine</keyword>
<dbReference type="InterPro" id="IPR020806">
    <property type="entry name" value="PKS_PP-bd"/>
</dbReference>
<comment type="similarity">
    <text evidence="6">In the C-terminal section; belongs to the NRP synthetase family.</text>
</comment>
<dbReference type="PROSITE" id="PS52004">
    <property type="entry name" value="KS3_2"/>
    <property type="match status" value="1"/>
</dbReference>
<dbReference type="SMART" id="SM00827">
    <property type="entry name" value="PKS_AT"/>
    <property type="match status" value="1"/>
</dbReference>
<dbReference type="InterPro" id="IPR014030">
    <property type="entry name" value="Ketoacyl_synth_N"/>
</dbReference>
<dbReference type="Gene3D" id="3.20.20.30">
    <property type="entry name" value="Luciferase-like domain"/>
    <property type="match status" value="1"/>
</dbReference>
<dbReference type="CDD" id="cd00833">
    <property type="entry name" value="PKS"/>
    <property type="match status" value="1"/>
</dbReference>
<dbReference type="InterPro" id="IPR050091">
    <property type="entry name" value="PKS_NRPS_Biosynth_Enz"/>
</dbReference>
<proteinExistence type="inferred from homology"/>
<dbReference type="Pfam" id="PF02801">
    <property type="entry name" value="Ketoacyl-synt_C"/>
    <property type="match status" value="1"/>
</dbReference>
<dbReference type="SMART" id="SM00825">
    <property type="entry name" value="PKS_KS"/>
    <property type="match status" value="1"/>
</dbReference>
<dbReference type="SUPFAM" id="SSF56801">
    <property type="entry name" value="Acetyl-CoA synthetase-like"/>
    <property type="match status" value="1"/>
</dbReference>
<dbReference type="Gene3D" id="3.30.559.10">
    <property type="entry name" value="Chloramphenicol acetyltransferase-like domain"/>
    <property type="match status" value="1"/>
</dbReference>
<organism evidence="9 10">
    <name type="scientific">Streptomyces purpurascens</name>
    <dbReference type="NCBI Taxonomy" id="1924"/>
    <lineage>
        <taxon>Bacteria</taxon>
        <taxon>Bacillati</taxon>
        <taxon>Actinomycetota</taxon>
        <taxon>Actinomycetes</taxon>
        <taxon>Kitasatosporales</taxon>
        <taxon>Streptomycetaceae</taxon>
        <taxon>Streptomyces</taxon>
    </lineage>
</organism>
<dbReference type="InterPro" id="IPR020845">
    <property type="entry name" value="AMP-binding_CS"/>
</dbReference>
<dbReference type="InterPro" id="IPR036661">
    <property type="entry name" value="Luciferase-like_sf"/>
</dbReference>
<dbReference type="InterPro" id="IPR023213">
    <property type="entry name" value="CAT-like_dom_sf"/>
</dbReference>
<dbReference type="SUPFAM" id="SSF55048">
    <property type="entry name" value="Probable ACP-binding domain of malonyl-CoA ACP transacylase"/>
    <property type="match status" value="1"/>
</dbReference>
<evidence type="ECO:0000256" key="4">
    <source>
        <dbReference type="ARBA" id="ARBA00022679"/>
    </source>
</evidence>
<sequence length="2496" mass="265559">MTFAQERLYVSSEAEGHDVYLVTVAMLIDGDLDVEALRRAVQEVTARHDSLRATFVFEGGALVQRIPDRSAGPSWTVTEADPAAERSDAVRELAGRLSAPPFDLAAGPLVRWGLTRIGPGEFGLVMVAHHIVCDGWSLGVIFRDLETAYAARVTNRGERLFDAEAPSPLVWAERERALWAEGDASSADLDFWRGHLAGMRPLALPTDLPRPAVPSGAGGSLLVPLDEELVTRLRDTAQRAGATVFMAFAAIYATVLGRYAGQDDVVISSPVAGRNSEEEQSLVGCQINMVPLRLDVSGRPGFTDLLRRTRSAVLPAMARQNVPVDVLVRELGLRGAAGRSPLMQCSLAVQNFDAALPELAGVTVTEVEVHSDRAKWDVALTVDLSGEYPSLRLEYDADILLAPSAETLVRHLLSALRHAVESPDEPPRMVDAEEADYLTLGVNPTPAAAETESVLARFRRARTAHPDHPAVTDGTTTLTYAELDGHADRVCRELRSAGVAPGARVGVCGQRSPWSVVAMLAAWKAGATYVPLDPAGPSERLRSITARAGIGLVLADRASRPVLQEWLPALDCLVVDTREHLAAPAVPAAPADVVDTPPLEDSAPEQTAYVIFTSGSTGEPKGVEVPHSCLSQLFADRPAGLETDRTDVWLCTHSFAFDFSVWEIWGPLTTGGTCAIAGNDQVRDPAALAALVAERGVTVLSQTPGSLYRLAPELTAAARPDESQLRYIVLGGEALDWDRLALLLGDSGLDATVVNMYGITEGTVHVTARPVHTSALDSVRTNSIGVPLPQARCYVLDEYGEPAGLDVPGELCIGGGHVARGYLNDTAQTAERFAPDPFHAGATIYRTGDLARWRTGGELEYLGRDDDQLKVRGHRVEPAEVERAVLRLPGRRRPSACAVLAHDDTLVAFVVVDGPLPETELRDHLRSVLPPYLRPSRFVQLDGIPLTQNGKADRARMLGLLSRERPIDEQPIDEQQTDERTAVSGGVPVASQGRDLADLTRTVLATWQTVLEQSGIGLDDNFFDVGGHSFALLKVHEALGRAGLEISVTDLFHHTTVRACARFLHGRYGTSPADGTEPLPAVRSSGRRRPVDGRIAVVGMAARLPGTGEDLDAFWRMVVAGEHAAARFGEEELRAAGVPRSSRDAAGYVPVRAALDDVRGFDRKLFGYSPLEASLLDPQQRILLECAWRALEDAGYAPAGPEENRTGVFTGIGGNAYLQEVLANPKISQNAGPLQVVIATDKDFASTRISYKLNLQGPSITVQTACSTSLVATHMAVQSLLAYESDLALAGGCSLAPPSRHGYVHEPGGIFSSDGLCRPFDEHAEGTIPGDGAGVVVLKRLEDALADGDVVHGVILGSAVNNDGARKVGYTAPGPSAQAGVIRAALEVAGVPAESIGLVEAHGTATRLGDPVEVSALREVFLDEARDAESAPLYVSAVKSNTGHLDAAAGVVGLIKAVLAVRHGTVPPIANFTRPAERLASEGTALRFPATPLPWPQGPTPRRAGISSFGIGGTNAHVIVEEPSAKAADNAKSASAPASSTPELLTLSAADEAALGRAVHRLADHLEANPSLSLADVAYTLRVGRARLPWRAAVVAPDTARAPALLRRATLGQAGVSAGSGAVLMFPGQGTQRPGMGRARYDADPVYRSCVDEGLEAVDPALRQEVADTLLVRADSARADAPDGSMSTLLAQPCLFLDQVATARSLTARGVEPRALVGHSLGELSAACVGGVLTLADGMTAVTARARLMEAAPPGAMAAVVAPAEDVAELLAEGTALGVGGPSEETAGPVIAAHNGPHSTVVSGPAESVTAFTDRCRAAGLTTVRLRTSRAFHSPSMAAAAADFAGVMAGLGLNAPRTPLFSGATGRRLGDSEAVDPRFWASQIRLPVRFSDAVRALSDDLSPAVWWETGAGSTLQGLVSDILRDRKPLLAGFDRPRHGGSLASGLEAVGELWRRGLGELWRDEGESVRRVSLPTYSFTRERCWIEPEATVPAPRESHVSQDIEIDEPSDVKEVEAAVSDVTGDTDSVLSALWCEVLGVDAVSPEDDFFDQGGHSLAALRLSARIRDALGLEISLDSFFDESTFGGLAGVVRERLGSPAPTAPPRAQTPAAPVTVTPAPVTAAPVPVPTEHRPAAPAGDLTTSVYFFSSAQGELGSDYDLILAAAREADALGYEAIWTPERHFHEFGAQYPNPAVLSAALATATERIHIRAGSVIPALHNPLRLIEDWRIVDRISGGRIGVSFAPGFHPSDYVLAPDRFAGRRDTFEDDVRRIRTLWSDGVAPDAVDGTGGRIQVSLYPRPVQPVLPTWLTATSNDESFRRAGTLGVNLLTALLELKTDELADKIRIYRKAREEAGHDPETGRVTLMVHCYVGESEDMVEEVCHDPFLRYLRSHTQLLGTLTAALPEERIDLDRASPRDVDAILRRAYRKFRGERALLGDPATVRQRCELLREAGVNEIGALVDFGLTQRQVLGSLRRLARLRDDMAGTGTATATR</sequence>
<dbReference type="Pfam" id="PF22621">
    <property type="entry name" value="CurL-like_PKS_C"/>
    <property type="match status" value="1"/>
</dbReference>
<dbReference type="InterPro" id="IPR009081">
    <property type="entry name" value="PP-bd_ACP"/>
</dbReference>
<dbReference type="InterPro" id="IPR001242">
    <property type="entry name" value="Condensation_dom"/>
</dbReference>
<evidence type="ECO:0000259" key="7">
    <source>
        <dbReference type="PROSITE" id="PS50075"/>
    </source>
</evidence>
<keyword evidence="10" id="KW-1185">Reference proteome</keyword>
<dbReference type="SMART" id="SM00823">
    <property type="entry name" value="PKS_PP"/>
    <property type="match status" value="2"/>
</dbReference>
<dbReference type="RefSeq" id="WP_189727431.1">
    <property type="nucleotide sequence ID" value="NZ_BMUK01000013.1"/>
</dbReference>
<keyword evidence="5" id="KW-0045">Antibiotic biosynthesis</keyword>
<evidence type="ECO:0000259" key="8">
    <source>
        <dbReference type="PROSITE" id="PS52004"/>
    </source>
</evidence>